<dbReference type="AlphaFoldDB" id="A0AAE4B119"/>
<gene>
    <name evidence="3" type="ORF">J2S42_004112</name>
</gene>
<dbReference type="InterPro" id="IPR003882">
    <property type="entry name" value="Pistil_extensin"/>
</dbReference>
<proteinExistence type="predicted"/>
<comment type="caution">
    <text evidence="3">The sequence shown here is derived from an EMBL/GenBank/DDBJ whole genome shotgun (WGS) entry which is preliminary data.</text>
</comment>
<feature type="compositionally biased region" description="Low complexity" evidence="1">
    <location>
        <begin position="186"/>
        <end position="198"/>
    </location>
</feature>
<dbReference type="Proteomes" id="UP001240236">
    <property type="component" value="Unassembled WGS sequence"/>
</dbReference>
<dbReference type="EMBL" id="JAUSUZ010000001">
    <property type="protein sequence ID" value="MDQ0367443.1"/>
    <property type="molecule type" value="Genomic_DNA"/>
</dbReference>
<keyword evidence="2" id="KW-1133">Transmembrane helix</keyword>
<keyword evidence="2" id="KW-0472">Membrane</keyword>
<evidence type="ECO:0000313" key="3">
    <source>
        <dbReference type="EMBL" id="MDQ0367443.1"/>
    </source>
</evidence>
<dbReference type="PRINTS" id="PR01218">
    <property type="entry name" value="PSTLEXTENSIN"/>
</dbReference>
<feature type="compositionally biased region" description="Low complexity" evidence="1">
    <location>
        <begin position="53"/>
        <end position="64"/>
    </location>
</feature>
<feature type="region of interest" description="Disordered" evidence="1">
    <location>
        <begin position="1"/>
        <end position="286"/>
    </location>
</feature>
<keyword evidence="4" id="KW-1185">Reference proteome</keyword>
<evidence type="ECO:0000313" key="4">
    <source>
        <dbReference type="Proteomes" id="UP001240236"/>
    </source>
</evidence>
<evidence type="ECO:0000256" key="1">
    <source>
        <dbReference type="SAM" id="MobiDB-lite"/>
    </source>
</evidence>
<name>A0AAE4B119_9ACTN</name>
<feature type="compositionally biased region" description="Pro residues" evidence="1">
    <location>
        <begin position="106"/>
        <end position="185"/>
    </location>
</feature>
<organism evidence="3 4">
    <name type="scientific">Catenuloplanes indicus</name>
    <dbReference type="NCBI Taxonomy" id="137267"/>
    <lineage>
        <taxon>Bacteria</taxon>
        <taxon>Bacillati</taxon>
        <taxon>Actinomycetota</taxon>
        <taxon>Actinomycetes</taxon>
        <taxon>Micromonosporales</taxon>
        <taxon>Micromonosporaceae</taxon>
        <taxon>Catenuloplanes</taxon>
    </lineage>
</organism>
<sequence>MTSGPPAFRAASPTSYGRPAATPAAVQPDYTLPDSTPAAVQPDYSLPAQRSGATAPAEPTRARASVPGLNRITPGAGGVVGSASSGTGYPRVYRAGAPGATEPDPIEPPEPAEPPAPPEPPQPAEPPAPGPGPAPTPFPDPNRPGPAPGPQPGPPVPTPPAPPAPPPGPPFPSPSPVPPFPPPPAGGTTWSSASAAGTPGRAGVPAAALPPWPASEVAQPGRQWPPRDESPVTPVVRGLSPDSADDPHGVAASAEYHQWARGQRRESGTVYSPPARSGEPVSRGVPVNPAIENTGSLTGHILSPQRWNDNSDSGNSTRVMVILASVAIAIIVVGIIASIVVGDQLRDLFGQ</sequence>
<accession>A0AAE4B119</accession>
<keyword evidence="2" id="KW-0812">Transmembrane</keyword>
<protein>
    <submittedName>
        <fullName evidence="3">Uncharacterized protein</fullName>
    </submittedName>
</protein>
<feature type="transmembrane region" description="Helical" evidence="2">
    <location>
        <begin position="319"/>
        <end position="341"/>
    </location>
</feature>
<evidence type="ECO:0000256" key="2">
    <source>
        <dbReference type="SAM" id="Phobius"/>
    </source>
</evidence>
<dbReference type="RefSeq" id="WP_307241478.1">
    <property type="nucleotide sequence ID" value="NZ_JAUSUZ010000001.1"/>
</dbReference>
<reference evidence="3 4" key="1">
    <citation type="submission" date="2023-07" db="EMBL/GenBank/DDBJ databases">
        <title>Sequencing the genomes of 1000 actinobacteria strains.</title>
        <authorList>
            <person name="Klenk H.-P."/>
        </authorList>
    </citation>
    <scope>NUCLEOTIDE SEQUENCE [LARGE SCALE GENOMIC DNA]</scope>
    <source>
        <strain evidence="3 4">DSM 44709</strain>
    </source>
</reference>